<dbReference type="Pfam" id="PF13450">
    <property type="entry name" value="NAD_binding_8"/>
    <property type="match status" value="1"/>
</dbReference>
<gene>
    <name evidence="2" type="ORF">SAMN04488508_101603</name>
</gene>
<sequence>MKKKIRILGGGIAGLTTAFELTREENWKDKYDITIYQMGWRCGGKAATGVGKHGRIEEVGVHIFQGWYHNAFRMVKEVYEEIQEYNLAPDSPYTSWKDAFIPNPYTFNTEYNPQNESWDNWTMVFPNNEYTPGTTTETDFLTLLVEGLGILLQTLLGSPFQEKKNGKKKLRYQLLQKLFFSTSISKEDTTDDNKKSNRFMHRFFGKVIQILEGIITKMVSYKKRKPSSVSVSLLVGMFRSIKKYVQRASKRCEGKRKRLRRVLMMIELSMVCIEGIYGDVYDPKTKLYTWDAINEYDFREWLTRHGASKDLLEFSMVRFIYYGTFGNVYGGNGTVDQGKIGADIGIKMITRIQSYKGCFVWYLAAGTGGTFLAPLALVLQHRGVRFEYFHQVRDIAYSENENIQKIKIDVQVDLKEGIGQYNPFVIQKGVHQWTATPDFEQIDPIQAEQIKKQHINLESSTHNWKPVVTKTLSLGVDFDIAILATSIQPIKYIAKDIVAKKERWNKMVTNIATTPTLNVQFWLNQNDTELGFDHGQWGMEKGQYANTVIYEDYLYSWTSMSYLDKMENWKDHAPKQISYWCGVWPENFSKSSKTETLEELKTHANEWMDKHMEWFWPNAVQEGSFNFDLLCSDAKTPQQKFEDQFFQVNVDPDKQYVLGRPGTNKYRIKTDETEYDNLFFAGDWTDFGLNVGYMEGTVQSGILCANSIKKRYYRDMFTPRNIL</sequence>
<dbReference type="EMBL" id="FQYP01000001">
    <property type="protein sequence ID" value="SHI43124.1"/>
    <property type="molecule type" value="Genomic_DNA"/>
</dbReference>
<protein>
    <submittedName>
        <fullName evidence="2">NAD(P)-binding Rossmann-like domain-containing protein</fullName>
    </submittedName>
</protein>
<reference evidence="3" key="1">
    <citation type="submission" date="2016-11" db="EMBL/GenBank/DDBJ databases">
        <authorList>
            <person name="Varghese N."/>
            <person name="Submissions S."/>
        </authorList>
    </citation>
    <scope>NUCLEOTIDE SEQUENCE [LARGE SCALE GENOMIC DNA]</scope>
    <source>
        <strain evidence="3">DSM 22623</strain>
    </source>
</reference>
<dbReference type="Proteomes" id="UP000184432">
    <property type="component" value="Unassembled WGS sequence"/>
</dbReference>
<proteinExistence type="predicted"/>
<keyword evidence="1" id="KW-0812">Transmembrane</keyword>
<dbReference type="OrthoDB" id="8845488at2"/>
<dbReference type="PANTHER" id="PTHR42923:SF46">
    <property type="entry name" value="AMINE OXIDASE"/>
    <property type="match status" value="1"/>
</dbReference>
<dbReference type="RefSeq" id="WP_073313740.1">
    <property type="nucleotide sequence ID" value="NZ_FQYP01000001.1"/>
</dbReference>
<dbReference type="SUPFAM" id="SSF51905">
    <property type="entry name" value="FAD/NAD(P)-binding domain"/>
    <property type="match status" value="1"/>
</dbReference>
<evidence type="ECO:0000256" key="1">
    <source>
        <dbReference type="SAM" id="Phobius"/>
    </source>
</evidence>
<dbReference type="InterPro" id="IPR050464">
    <property type="entry name" value="Zeta_carotene_desat/Oxidored"/>
</dbReference>
<dbReference type="Gene3D" id="3.50.50.60">
    <property type="entry name" value="FAD/NAD(P)-binding domain"/>
    <property type="match status" value="1"/>
</dbReference>
<name>A0A1M6B309_9FLAO</name>
<keyword evidence="3" id="KW-1185">Reference proteome</keyword>
<dbReference type="PANTHER" id="PTHR42923">
    <property type="entry name" value="PROTOPORPHYRINOGEN OXIDASE"/>
    <property type="match status" value="1"/>
</dbReference>
<dbReference type="GO" id="GO:0016491">
    <property type="term" value="F:oxidoreductase activity"/>
    <property type="evidence" value="ECO:0007669"/>
    <property type="project" value="TreeGrafter"/>
</dbReference>
<evidence type="ECO:0000313" key="3">
    <source>
        <dbReference type="Proteomes" id="UP000184432"/>
    </source>
</evidence>
<keyword evidence="1" id="KW-0472">Membrane</keyword>
<evidence type="ECO:0000313" key="2">
    <source>
        <dbReference type="EMBL" id="SHI43124.1"/>
    </source>
</evidence>
<accession>A0A1M6B309</accession>
<dbReference type="STRING" id="570521.SAMN04488508_101603"/>
<dbReference type="AlphaFoldDB" id="A0A1M6B309"/>
<dbReference type="InterPro" id="IPR036188">
    <property type="entry name" value="FAD/NAD-bd_sf"/>
</dbReference>
<keyword evidence="1" id="KW-1133">Transmembrane helix</keyword>
<feature type="transmembrane region" description="Helical" evidence="1">
    <location>
        <begin position="359"/>
        <end position="379"/>
    </location>
</feature>
<organism evidence="2 3">
    <name type="scientific">Aquimarina spongiae</name>
    <dbReference type="NCBI Taxonomy" id="570521"/>
    <lineage>
        <taxon>Bacteria</taxon>
        <taxon>Pseudomonadati</taxon>
        <taxon>Bacteroidota</taxon>
        <taxon>Flavobacteriia</taxon>
        <taxon>Flavobacteriales</taxon>
        <taxon>Flavobacteriaceae</taxon>
        <taxon>Aquimarina</taxon>
    </lineage>
</organism>